<dbReference type="AlphaFoldDB" id="A0A2W5QCG6"/>
<dbReference type="PROSITE" id="PS51084">
    <property type="entry name" value="HIT_2"/>
    <property type="match status" value="1"/>
</dbReference>
<dbReference type="InterPro" id="IPR036265">
    <property type="entry name" value="HIT-like_sf"/>
</dbReference>
<evidence type="ECO:0000256" key="2">
    <source>
        <dbReference type="SAM" id="MobiDB-lite"/>
    </source>
</evidence>
<dbReference type="Gene3D" id="3.30.428.10">
    <property type="entry name" value="HIT-like"/>
    <property type="match status" value="1"/>
</dbReference>
<proteinExistence type="predicted"/>
<dbReference type="SUPFAM" id="SSF54197">
    <property type="entry name" value="HIT-like"/>
    <property type="match status" value="1"/>
</dbReference>
<evidence type="ECO:0000256" key="1">
    <source>
        <dbReference type="PROSITE-ProRule" id="PRU00464"/>
    </source>
</evidence>
<dbReference type="GO" id="GO:0003824">
    <property type="term" value="F:catalytic activity"/>
    <property type="evidence" value="ECO:0007669"/>
    <property type="project" value="InterPro"/>
</dbReference>
<sequence>MPGCPLCEAAGGRLLFDGPSFRLIHATEAGFPAFYRVVWRDHAREFTDLTPGDRVLCMEAVAALEETLREHLAPTKVNVAALGNAVPHLHWHVIARFDWDSHFPAPVWAPAQRGVPAQRLQAVQALLPAAEAQMAARLAALRGRARLSRRPRPPASHVRSRRRRSLRSPALGPDLGTPEALAARSAGRGAVRRRGPGAACHAA</sequence>
<comment type="caution">
    <text evidence="4">The sequence shown here is derived from an EMBL/GenBank/DDBJ whole genome shotgun (WGS) entry which is preliminary data.</text>
</comment>
<dbReference type="InterPro" id="IPR011146">
    <property type="entry name" value="HIT-like"/>
</dbReference>
<organism evidence="4 5">
    <name type="scientific">Variovorax paradoxus</name>
    <dbReference type="NCBI Taxonomy" id="34073"/>
    <lineage>
        <taxon>Bacteria</taxon>
        <taxon>Pseudomonadati</taxon>
        <taxon>Pseudomonadota</taxon>
        <taxon>Betaproteobacteria</taxon>
        <taxon>Burkholderiales</taxon>
        <taxon>Comamonadaceae</taxon>
        <taxon>Variovorax</taxon>
    </lineage>
</organism>
<accession>A0A2W5QCG6</accession>
<feature type="region of interest" description="Disordered" evidence="2">
    <location>
        <begin position="143"/>
        <end position="203"/>
    </location>
</feature>
<evidence type="ECO:0000313" key="5">
    <source>
        <dbReference type="Proteomes" id="UP000249135"/>
    </source>
</evidence>
<reference evidence="4 5" key="1">
    <citation type="submission" date="2017-08" db="EMBL/GenBank/DDBJ databases">
        <title>Infants hospitalized years apart are colonized by the same room-sourced microbial strains.</title>
        <authorList>
            <person name="Brooks B."/>
            <person name="Olm M.R."/>
            <person name="Firek B.A."/>
            <person name="Baker R."/>
            <person name="Thomas B.C."/>
            <person name="Morowitz M.J."/>
            <person name="Banfield J.F."/>
        </authorList>
    </citation>
    <scope>NUCLEOTIDE SEQUENCE [LARGE SCALE GENOMIC DNA]</scope>
    <source>
        <strain evidence="4">S2_005_003_R2_41</strain>
    </source>
</reference>
<feature type="compositionally biased region" description="Low complexity" evidence="2">
    <location>
        <begin position="180"/>
        <end position="189"/>
    </location>
</feature>
<evidence type="ECO:0000259" key="3">
    <source>
        <dbReference type="PROSITE" id="PS51084"/>
    </source>
</evidence>
<protein>
    <recommendedName>
        <fullName evidence="3">HIT domain-containing protein</fullName>
    </recommendedName>
</protein>
<dbReference type="Proteomes" id="UP000249135">
    <property type="component" value="Unassembled WGS sequence"/>
</dbReference>
<evidence type="ECO:0000313" key="4">
    <source>
        <dbReference type="EMBL" id="PZQ75052.1"/>
    </source>
</evidence>
<feature type="domain" description="HIT" evidence="3">
    <location>
        <begin position="37"/>
        <end position="103"/>
    </location>
</feature>
<name>A0A2W5QCG6_VARPD</name>
<dbReference type="Pfam" id="PF01230">
    <property type="entry name" value="HIT"/>
    <property type="match status" value="1"/>
</dbReference>
<feature type="short sequence motif" description="Histidine triad motif" evidence="1">
    <location>
        <begin position="88"/>
        <end position="92"/>
    </location>
</feature>
<dbReference type="EMBL" id="QFPP01000103">
    <property type="protein sequence ID" value="PZQ75052.1"/>
    <property type="molecule type" value="Genomic_DNA"/>
</dbReference>
<gene>
    <name evidence="4" type="ORF">DI563_10715</name>
</gene>
<feature type="compositionally biased region" description="Basic residues" evidence="2">
    <location>
        <begin position="143"/>
        <end position="166"/>
    </location>
</feature>